<name>A0AAJ0CER4_9HYPO</name>
<evidence type="ECO:0000313" key="2">
    <source>
        <dbReference type="Proteomes" id="UP001251528"/>
    </source>
</evidence>
<evidence type="ECO:0000313" key="1">
    <source>
        <dbReference type="EMBL" id="KAK2591728.1"/>
    </source>
</evidence>
<organism evidence="1 2">
    <name type="scientific">Conoideocrella luteorostrata</name>
    <dbReference type="NCBI Taxonomy" id="1105319"/>
    <lineage>
        <taxon>Eukaryota</taxon>
        <taxon>Fungi</taxon>
        <taxon>Dikarya</taxon>
        <taxon>Ascomycota</taxon>
        <taxon>Pezizomycotina</taxon>
        <taxon>Sordariomycetes</taxon>
        <taxon>Hypocreomycetidae</taxon>
        <taxon>Hypocreales</taxon>
        <taxon>Clavicipitaceae</taxon>
        <taxon>Conoideocrella</taxon>
    </lineage>
</organism>
<keyword evidence="2" id="KW-1185">Reference proteome</keyword>
<dbReference type="AlphaFoldDB" id="A0AAJ0CER4"/>
<accession>A0AAJ0CER4</accession>
<dbReference type="Proteomes" id="UP001251528">
    <property type="component" value="Unassembled WGS sequence"/>
</dbReference>
<sequence length="61" mass="6736">MAENNTLAKINSQGDPVEGRYLSQGNLWTIVAVGSELPVRRIGGREEYAIVQITPQQQQPL</sequence>
<dbReference type="EMBL" id="JASWJB010000313">
    <property type="protein sequence ID" value="KAK2591728.1"/>
    <property type="molecule type" value="Genomic_DNA"/>
</dbReference>
<reference evidence="1" key="1">
    <citation type="submission" date="2023-06" db="EMBL/GenBank/DDBJ databases">
        <title>Conoideocrella luteorostrata (Hypocreales: Clavicipitaceae), a potential biocontrol fungus for elongate hemlock scale in United States Christmas tree production areas.</title>
        <authorList>
            <person name="Barrett H."/>
            <person name="Lovett B."/>
            <person name="Macias A.M."/>
            <person name="Stajich J.E."/>
            <person name="Kasson M.T."/>
        </authorList>
    </citation>
    <scope>NUCLEOTIDE SEQUENCE</scope>
    <source>
        <strain evidence="1">ARSEF 14590</strain>
    </source>
</reference>
<comment type="caution">
    <text evidence="1">The sequence shown here is derived from an EMBL/GenBank/DDBJ whole genome shotgun (WGS) entry which is preliminary data.</text>
</comment>
<protein>
    <submittedName>
        <fullName evidence="1">Uncharacterized protein</fullName>
    </submittedName>
</protein>
<proteinExistence type="predicted"/>
<gene>
    <name evidence="1" type="ORF">QQS21_010582</name>
</gene>